<evidence type="ECO:0000259" key="8">
    <source>
        <dbReference type="SMART" id="SM00387"/>
    </source>
</evidence>
<dbReference type="SUPFAM" id="SSF55874">
    <property type="entry name" value="ATPase domain of HSP90 chaperone/DNA topoisomerase II/histidine kinase"/>
    <property type="match status" value="1"/>
</dbReference>
<keyword evidence="6" id="KW-0472">Membrane</keyword>
<keyword evidence="4 9" id="KW-0418">Kinase</keyword>
<dbReference type="GO" id="GO:0000160">
    <property type="term" value="P:phosphorelay signal transduction system"/>
    <property type="evidence" value="ECO:0007669"/>
    <property type="project" value="UniProtKB-KW"/>
</dbReference>
<dbReference type="SMART" id="SM00387">
    <property type="entry name" value="HATPase_c"/>
    <property type="match status" value="1"/>
</dbReference>
<protein>
    <recommendedName>
        <fullName evidence="2">histidine kinase</fullName>
        <ecNumber evidence="2">2.7.13.3</ecNumber>
    </recommendedName>
</protein>
<dbReference type="PANTHER" id="PTHR24421:SF10">
    <property type="entry name" value="NITRATE_NITRITE SENSOR PROTEIN NARQ"/>
    <property type="match status" value="1"/>
</dbReference>
<evidence type="ECO:0000256" key="1">
    <source>
        <dbReference type="ARBA" id="ARBA00000085"/>
    </source>
</evidence>
<evidence type="ECO:0000256" key="3">
    <source>
        <dbReference type="ARBA" id="ARBA00022679"/>
    </source>
</evidence>
<feature type="transmembrane region" description="Helical" evidence="6">
    <location>
        <begin position="368"/>
        <end position="386"/>
    </location>
</feature>
<feature type="transmembrane region" description="Helical" evidence="6">
    <location>
        <begin position="335"/>
        <end position="356"/>
    </location>
</feature>
<keyword evidence="7" id="KW-0732">Signal</keyword>
<dbReference type="GO" id="GO:0004673">
    <property type="term" value="F:protein histidine kinase activity"/>
    <property type="evidence" value="ECO:0007669"/>
    <property type="project" value="UniProtKB-EC"/>
</dbReference>
<organism evidence="9 10">
    <name type="scientific">Alcaligenes faecalis</name>
    <dbReference type="NCBI Taxonomy" id="511"/>
    <lineage>
        <taxon>Bacteria</taxon>
        <taxon>Pseudomonadati</taxon>
        <taxon>Pseudomonadota</taxon>
        <taxon>Betaproteobacteria</taxon>
        <taxon>Burkholderiales</taxon>
        <taxon>Alcaligenaceae</taxon>
        <taxon>Alcaligenes</taxon>
    </lineage>
</organism>
<dbReference type="PANTHER" id="PTHR24421">
    <property type="entry name" value="NITRATE/NITRITE SENSOR PROTEIN NARX-RELATED"/>
    <property type="match status" value="1"/>
</dbReference>
<name>A0AAE9KN22_ALCFA</name>
<dbReference type="RefSeq" id="WP_247966013.1">
    <property type="nucleotide sequence ID" value="NZ_CP095873.1"/>
</dbReference>
<feature type="transmembrane region" description="Helical" evidence="6">
    <location>
        <begin position="307"/>
        <end position="328"/>
    </location>
</feature>
<dbReference type="EMBL" id="CP095873">
    <property type="protein sequence ID" value="UPL20973.1"/>
    <property type="molecule type" value="Genomic_DNA"/>
</dbReference>
<sequence length="638" mass="71591">MRWKIVSCVVLLILSLFARQAMAFEQADCGDPVISVQALRAGSSLIEVQDPDLAWMEVQLPDHWTTRWPGYSGSVWYRIQWHSDCPPEYWARAPLALAIDSINMAGRVFVNGDLLWQDTNLVEPLSRSWNRPRLWTLPGAAVKQGVNVILVEVRGVAMTMPGLGKVHVGNPQILLEHQRRLNWDYRGMFTVNIMGALSIAILFLGMWLFYRKTTLYLWFVLLNLCWVAFLYNVIAMEAWPFPSTVAVQRANAIAFMSFCLCFTNFIFQLARRPLSSKMATVLTAFTVIVSVVIALCSEQNLGLALKIGIRGHLLIFAMTCVTLAFIAWRSKKAEDCLYGSIGIVYVGIAFHDWRIFYFQLETAPLTPYANLLTMTGIAIIMGLRIAHSMRRIEQFNEELRISVQTACEQLEQSLHKKHELALTTIKLQERVELIQDIHDGFGSALVRAIAQAESTTESHHQKNRHISTLKSLRDDLRLVIDSGRSFVQSPPQSPQGWMAPTRYQFSSLFDNIGMKSQWQLPPEWPSPPCAMTCLTMTRFLEEALSNVLKHSQASEVSVSMAYPVPDRIVLEVCDNGIGFDVAAVRHAAIGVGMESMHARIEKLGGSVEIHSCCGCTLVRGTLPVYTELRGQASGSIVV</sequence>
<dbReference type="InterPro" id="IPR050482">
    <property type="entry name" value="Sensor_HK_TwoCompSys"/>
</dbReference>
<proteinExistence type="predicted"/>
<dbReference type="InterPro" id="IPR003594">
    <property type="entry name" value="HATPase_dom"/>
</dbReference>
<evidence type="ECO:0000256" key="5">
    <source>
        <dbReference type="ARBA" id="ARBA00023012"/>
    </source>
</evidence>
<feature type="chain" id="PRO_5042177567" description="histidine kinase" evidence="7">
    <location>
        <begin position="24"/>
        <end position="638"/>
    </location>
</feature>
<evidence type="ECO:0000256" key="2">
    <source>
        <dbReference type="ARBA" id="ARBA00012438"/>
    </source>
</evidence>
<dbReference type="InterPro" id="IPR008979">
    <property type="entry name" value="Galactose-bd-like_sf"/>
</dbReference>
<keyword evidence="3" id="KW-0808">Transferase</keyword>
<dbReference type="EC" id="2.7.13.3" evidence="2"/>
<reference evidence="9" key="1">
    <citation type="submission" date="2022-04" db="EMBL/GenBank/DDBJ databases">
        <title>Genomic mining of Alcaligenes faecalis D334 producing ectoin and derivatives.</title>
        <authorList>
            <person name="Doan V.T."/>
            <person name="Quach N.T."/>
            <person name="Vu T.-H.-N."/>
            <person name="Phi Q.-T."/>
        </authorList>
    </citation>
    <scope>NUCLEOTIDE SEQUENCE</scope>
    <source>
        <strain evidence="9">D334</strain>
    </source>
</reference>
<evidence type="ECO:0000256" key="4">
    <source>
        <dbReference type="ARBA" id="ARBA00022777"/>
    </source>
</evidence>
<dbReference type="Proteomes" id="UP000830925">
    <property type="component" value="Chromosome"/>
</dbReference>
<dbReference type="AlphaFoldDB" id="A0AAE9KN22"/>
<dbReference type="Gene3D" id="2.60.120.260">
    <property type="entry name" value="Galactose-binding domain-like"/>
    <property type="match status" value="1"/>
</dbReference>
<comment type="catalytic activity">
    <reaction evidence="1">
        <text>ATP + protein L-histidine = ADP + protein N-phospho-L-histidine.</text>
        <dbReference type="EC" id="2.7.13.3"/>
    </reaction>
</comment>
<feature type="transmembrane region" description="Helical" evidence="6">
    <location>
        <begin position="279"/>
        <end position="295"/>
    </location>
</feature>
<feature type="domain" description="Histidine kinase/HSP90-like ATPase" evidence="8">
    <location>
        <begin position="531"/>
        <end position="626"/>
    </location>
</feature>
<dbReference type="InterPro" id="IPR036890">
    <property type="entry name" value="HATPase_C_sf"/>
</dbReference>
<keyword evidence="5" id="KW-0902">Two-component regulatory system</keyword>
<gene>
    <name evidence="9" type="ORF">MXF72_16490</name>
</gene>
<dbReference type="Gene3D" id="3.30.565.10">
    <property type="entry name" value="Histidine kinase-like ATPase, C-terminal domain"/>
    <property type="match status" value="1"/>
</dbReference>
<keyword evidence="6" id="KW-1133">Transmembrane helix</keyword>
<evidence type="ECO:0000256" key="6">
    <source>
        <dbReference type="SAM" id="Phobius"/>
    </source>
</evidence>
<feature type="signal peptide" evidence="7">
    <location>
        <begin position="1"/>
        <end position="23"/>
    </location>
</feature>
<dbReference type="SUPFAM" id="SSF49785">
    <property type="entry name" value="Galactose-binding domain-like"/>
    <property type="match status" value="1"/>
</dbReference>
<keyword evidence="6" id="KW-0812">Transmembrane</keyword>
<evidence type="ECO:0000313" key="9">
    <source>
        <dbReference type="EMBL" id="UPL20973.1"/>
    </source>
</evidence>
<evidence type="ECO:0000313" key="10">
    <source>
        <dbReference type="Proteomes" id="UP000830925"/>
    </source>
</evidence>
<feature type="transmembrane region" description="Helical" evidence="6">
    <location>
        <begin position="246"/>
        <end position="267"/>
    </location>
</feature>
<dbReference type="Pfam" id="PF02518">
    <property type="entry name" value="HATPase_c"/>
    <property type="match status" value="1"/>
</dbReference>
<evidence type="ECO:0000256" key="7">
    <source>
        <dbReference type="SAM" id="SignalP"/>
    </source>
</evidence>
<feature type="transmembrane region" description="Helical" evidence="6">
    <location>
        <begin position="187"/>
        <end position="208"/>
    </location>
</feature>
<accession>A0AAE9KN22</accession>
<dbReference type="CDD" id="cd16917">
    <property type="entry name" value="HATPase_UhpB-NarQ-NarX-like"/>
    <property type="match status" value="1"/>
</dbReference>
<feature type="transmembrane region" description="Helical" evidence="6">
    <location>
        <begin position="215"/>
        <end position="234"/>
    </location>
</feature>